<dbReference type="InterPro" id="IPR029060">
    <property type="entry name" value="PIN-like_dom_sf"/>
</dbReference>
<keyword evidence="11" id="KW-0269">Exonuclease</keyword>
<keyword evidence="13 17" id="KW-0238">DNA-binding</keyword>
<keyword evidence="14 17" id="KW-0234">DNA repair</keyword>
<dbReference type="GO" id="GO:0008408">
    <property type="term" value="F:3'-5' exonuclease activity"/>
    <property type="evidence" value="ECO:0007669"/>
    <property type="project" value="InterPro"/>
</dbReference>
<feature type="domain" description="5'-3' exonuclease" evidence="19">
    <location>
        <begin position="5"/>
        <end position="268"/>
    </location>
</feature>
<dbReference type="SUPFAM" id="SSF47807">
    <property type="entry name" value="5' to 3' exonuclease, C-terminal subdomain"/>
    <property type="match status" value="1"/>
</dbReference>
<dbReference type="InterPro" id="IPR001098">
    <property type="entry name" value="DNA-dir_DNA_pol_A_palm_dom"/>
</dbReference>
<comment type="catalytic activity">
    <reaction evidence="15 17">
        <text>DNA(n) + a 2'-deoxyribonucleoside 5'-triphosphate = DNA(n+1) + diphosphate</text>
        <dbReference type="Rhea" id="RHEA:22508"/>
        <dbReference type="Rhea" id="RHEA-COMP:17339"/>
        <dbReference type="Rhea" id="RHEA-COMP:17340"/>
        <dbReference type="ChEBI" id="CHEBI:33019"/>
        <dbReference type="ChEBI" id="CHEBI:61560"/>
        <dbReference type="ChEBI" id="CHEBI:173112"/>
        <dbReference type="EC" id="2.7.7.7"/>
    </reaction>
</comment>
<dbReference type="PROSITE" id="PS00447">
    <property type="entry name" value="DNA_POLYMERASE_A"/>
    <property type="match status" value="1"/>
</dbReference>
<dbReference type="NCBIfam" id="TIGR00593">
    <property type="entry name" value="pola"/>
    <property type="match status" value="1"/>
</dbReference>
<dbReference type="GO" id="GO:0006261">
    <property type="term" value="P:DNA-templated DNA replication"/>
    <property type="evidence" value="ECO:0007669"/>
    <property type="project" value="UniProtKB-UniRule"/>
</dbReference>
<dbReference type="InterPro" id="IPR019760">
    <property type="entry name" value="DNA-dir_DNA_pol_A_CS"/>
</dbReference>
<keyword evidence="22" id="KW-1185">Reference proteome</keyword>
<evidence type="ECO:0000313" key="22">
    <source>
        <dbReference type="Proteomes" id="UP000198402"/>
    </source>
</evidence>
<dbReference type="SMART" id="SM00475">
    <property type="entry name" value="53EXOc"/>
    <property type="match status" value="1"/>
</dbReference>
<evidence type="ECO:0000259" key="18">
    <source>
        <dbReference type="SMART" id="SM00474"/>
    </source>
</evidence>
<dbReference type="FunFam" id="1.10.150.20:FF:000002">
    <property type="entry name" value="DNA polymerase I"/>
    <property type="match status" value="1"/>
</dbReference>
<evidence type="ECO:0000256" key="11">
    <source>
        <dbReference type="ARBA" id="ARBA00022839"/>
    </source>
</evidence>
<evidence type="ECO:0000256" key="13">
    <source>
        <dbReference type="ARBA" id="ARBA00023125"/>
    </source>
</evidence>
<evidence type="ECO:0000256" key="17">
    <source>
        <dbReference type="RuleBase" id="RU004460"/>
    </source>
</evidence>
<gene>
    <name evidence="17 21" type="primary">polA</name>
    <name evidence="21" type="ORF">IWT126_01259</name>
</gene>
<dbReference type="OrthoDB" id="9806424at2"/>
<dbReference type="InterPro" id="IPR008918">
    <property type="entry name" value="HhH2"/>
</dbReference>
<dbReference type="Pfam" id="PF02739">
    <property type="entry name" value="5_3_exonuc_N"/>
    <property type="match status" value="1"/>
</dbReference>
<evidence type="ECO:0000256" key="9">
    <source>
        <dbReference type="ARBA" id="ARBA00022763"/>
    </source>
</evidence>
<dbReference type="Pfam" id="PF00476">
    <property type="entry name" value="DNA_pol_A"/>
    <property type="match status" value="1"/>
</dbReference>
<dbReference type="SUPFAM" id="SSF88723">
    <property type="entry name" value="PIN domain-like"/>
    <property type="match status" value="1"/>
</dbReference>
<dbReference type="InterPro" id="IPR002562">
    <property type="entry name" value="3'-5'_exonuclease_dom"/>
</dbReference>
<dbReference type="Gene3D" id="1.20.1060.10">
    <property type="entry name" value="Taq DNA Polymerase, Chain T, domain 4"/>
    <property type="match status" value="1"/>
</dbReference>
<evidence type="ECO:0000256" key="5">
    <source>
        <dbReference type="ARBA" id="ARBA00022679"/>
    </source>
</evidence>
<dbReference type="Gene3D" id="3.30.70.370">
    <property type="match status" value="1"/>
</dbReference>
<keyword evidence="8" id="KW-0540">Nuclease</keyword>
<dbReference type="FunFam" id="1.10.150.20:FF:000003">
    <property type="entry name" value="DNA polymerase I"/>
    <property type="match status" value="1"/>
</dbReference>
<organism evidence="21 22">
    <name type="scientific">Secundilactobacillus silagei JCM 19001</name>
    <dbReference type="NCBI Taxonomy" id="1302250"/>
    <lineage>
        <taxon>Bacteria</taxon>
        <taxon>Bacillati</taxon>
        <taxon>Bacillota</taxon>
        <taxon>Bacilli</taxon>
        <taxon>Lactobacillales</taxon>
        <taxon>Lactobacillaceae</taxon>
        <taxon>Secundilactobacillus</taxon>
    </lineage>
</organism>
<evidence type="ECO:0000256" key="3">
    <source>
        <dbReference type="ARBA" id="ARBA00012417"/>
    </source>
</evidence>
<dbReference type="SMART" id="SM00482">
    <property type="entry name" value="POLAc"/>
    <property type="match status" value="1"/>
</dbReference>
<dbReference type="CDD" id="cd09898">
    <property type="entry name" value="H3TH_53EXO"/>
    <property type="match status" value="1"/>
</dbReference>
<dbReference type="CDD" id="cd09859">
    <property type="entry name" value="PIN_53EXO"/>
    <property type="match status" value="1"/>
</dbReference>
<proteinExistence type="inferred from homology"/>
<keyword evidence="12 17" id="KW-0239">DNA-directed DNA polymerase</keyword>
<evidence type="ECO:0000256" key="6">
    <source>
        <dbReference type="ARBA" id="ARBA00022695"/>
    </source>
</evidence>
<dbReference type="InterPro" id="IPR018320">
    <property type="entry name" value="DNA_polymerase_1"/>
</dbReference>
<feature type="domain" description="DNA-directed DNA polymerase family A palm" evidence="20">
    <location>
        <begin position="644"/>
        <end position="850"/>
    </location>
</feature>
<evidence type="ECO:0000256" key="2">
    <source>
        <dbReference type="ARBA" id="ARBA00011541"/>
    </source>
</evidence>
<dbReference type="SUPFAM" id="SSF56672">
    <property type="entry name" value="DNA/RNA polymerases"/>
    <property type="match status" value="1"/>
</dbReference>
<evidence type="ECO:0000256" key="8">
    <source>
        <dbReference type="ARBA" id="ARBA00022722"/>
    </source>
</evidence>
<dbReference type="CDD" id="cd06140">
    <property type="entry name" value="DNA_polA_I_Bacillus_like_exo"/>
    <property type="match status" value="1"/>
</dbReference>
<dbReference type="Gene3D" id="3.40.50.1010">
    <property type="entry name" value="5'-nuclease"/>
    <property type="match status" value="1"/>
</dbReference>
<dbReference type="PRINTS" id="PR00868">
    <property type="entry name" value="DNAPOLI"/>
</dbReference>
<evidence type="ECO:0000256" key="15">
    <source>
        <dbReference type="ARBA" id="ARBA00049244"/>
    </source>
</evidence>
<dbReference type="InterPro" id="IPR054690">
    <property type="entry name" value="DNA_polI_exonuclease"/>
</dbReference>
<dbReference type="SMART" id="SM00279">
    <property type="entry name" value="HhH2"/>
    <property type="match status" value="1"/>
</dbReference>
<dbReference type="CDD" id="cd08637">
    <property type="entry name" value="DNA_pol_A_pol_I_C"/>
    <property type="match status" value="1"/>
</dbReference>
<dbReference type="Gene3D" id="3.30.420.10">
    <property type="entry name" value="Ribonuclease H-like superfamily/Ribonuclease H"/>
    <property type="match status" value="1"/>
</dbReference>
<dbReference type="Pfam" id="PF01367">
    <property type="entry name" value="5_3_exonuc"/>
    <property type="match status" value="1"/>
</dbReference>
<keyword evidence="9 17" id="KW-0227">DNA damage</keyword>
<evidence type="ECO:0000256" key="10">
    <source>
        <dbReference type="ARBA" id="ARBA00022801"/>
    </source>
</evidence>
<comment type="subunit">
    <text evidence="2 17">Single-chain monomer with multiple functions.</text>
</comment>
<evidence type="ECO:0000256" key="4">
    <source>
        <dbReference type="ARBA" id="ARBA00020311"/>
    </source>
</evidence>
<dbReference type="GO" id="GO:0003677">
    <property type="term" value="F:DNA binding"/>
    <property type="evidence" value="ECO:0007669"/>
    <property type="project" value="UniProtKB-UniRule"/>
</dbReference>
<comment type="caution">
    <text evidence="21">The sequence shown here is derived from an EMBL/GenBank/DDBJ whole genome shotgun (WGS) entry which is preliminary data.</text>
</comment>
<name>A0A1Z5IHK4_9LACO</name>
<evidence type="ECO:0000259" key="20">
    <source>
        <dbReference type="SMART" id="SM00482"/>
    </source>
</evidence>
<dbReference type="InterPro" id="IPR020045">
    <property type="entry name" value="DNA_polI_H3TH"/>
</dbReference>
<dbReference type="STRING" id="1302250.GCA_001313225_01705"/>
<dbReference type="InterPro" id="IPR020046">
    <property type="entry name" value="5-3_exonucl_a-hlix_arch_N"/>
</dbReference>
<dbReference type="PANTHER" id="PTHR10133:SF27">
    <property type="entry name" value="DNA POLYMERASE NU"/>
    <property type="match status" value="1"/>
</dbReference>
<reference evidence="21 22" key="1">
    <citation type="submission" date="2015-11" db="EMBL/GenBank/DDBJ databases">
        <title>Draft genome sequences of new species of the genus Lactobacillus isolated from orchardgrass silage.</title>
        <authorList>
            <person name="Tohno M."/>
            <person name="Tanizawa Y."/>
            <person name="Arita M."/>
        </authorList>
    </citation>
    <scope>NUCLEOTIDE SEQUENCE [LARGE SCALE GENOMIC DNA]</scope>
    <source>
        <strain evidence="21 22">IWT126</strain>
    </source>
</reference>
<evidence type="ECO:0000256" key="7">
    <source>
        <dbReference type="ARBA" id="ARBA00022705"/>
    </source>
</evidence>
<keyword evidence="10" id="KW-0378">Hydrolase</keyword>
<keyword evidence="5 17" id="KW-0808">Transferase</keyword>
<evidence type="ECO:0000256" key="16">
    <source>
        <dbReference type="NCBIfam" id="TIGR00593"/>
    </source>
</evidence>
<dbReference type="SMART" id="SM00474">
    <property type="entry name" value="35EXOc"/>
    <property type="match status" value="1"/>
</dbReference>
<evidence type="ECO:0000259" key="19">
    <source>
        <dbReference type="SMART" id="SM00475"/>
    </source>
</evidence>
<dbReference type="PANTHER" id="PTHR10133">
    <property type="entry name" value="DNA POLYMERASE I"/>
    <property type="match status" value="1"/>
</dbReference>
<sequence length="886" mass="100247">MTESKRLLLIDGNSVAFRAFFALYTSLNSFTNADGLHTNAIFGFNRMLDIMLEQVKPTEALVAFDAGKVTFRTKKYADYKGGRSKTPPELLEQMPVIRQLLTARGIKSYELKNYEADDIIGTMAKQAEEAGYETTIFTGDRDLTQLTSDKTSVAVSKKGVTEVETYTPEHVEEKLGVRPNQIIEIKGLQGDTSDNYPGVTGVGPKTAVSLIQKYDTIDGVYDNLDKITAKKMKEHLIEDKNSAFQSRDLATIRRDAPIEIKLSDLAYKGDQRDELVEFYQEMNFQSFLNKMNADSGDEDVLGLKPVKFTVLTADHLSDLDQFNDHVSFYLEMPEANYHTSTFAGFVIGEGDKWFVSRDVDLLKQAPLKALLSGEQVQKDVFDVKRTYVGLNRLGIHLAHVDFDLLLASYLLDTNENSNDLGRLAFQHGYHQIQSDEEVYGKGAKRAIPDDDQIFFEHLTRKGITIEALKKSLFKQLDNNEQTQLYRDLELPMAYVLAHMEIAGIMVDTDRLTAMQSEFTELLAQTQQTIFQEAGEEFNIGSPKQLQHILFEKLGLTPIKKTKTGYSTSVDVLEKLAAEAPIVENILKYRQISKIQSTYVEGLLKVVHSTDQKVHTRYLQTLTQTGRLSSVDPNLQNIPIRTEEGRRIRQAFIPSHKGWQIFSSDYSQIELRVLAHITHDANLQEAFREGEDIHASTARRIFHLGPDAEIDPNMRRQAKAVNFGIVYGISDFGLSQNIGITRKQARQFIDTYFEEYPGVKKYMTDIVASAKDKGYVETIAHRRRYLPDINARNFNQRSFAERTAMNTPIQGSAADIIKIAMINMEDAIKDLQATMLLQVHDELIFEAPAEEIPTLEKLVPSVMDSAVKLEIPLKVESHYGNTWYEAK</sequence>
<feature type="domain" description="3'-5' exonuclease" evidence="18">
    <location>
        <begin position="303"/>
        <end position="477"/>
    </location>
</feature>
<keyword evidence="6 17" id="KW-0548">Nucleotidyltransferase</keyword>
<dbReference type="InterPro" id="IPR036397">
    <property type="entry name" value="RNaseH_sf"/>
</dbReference>
<dbReference type="InterPro" id="IPR043502">
    <property type="entry name" value="DNA/RNA_pol_sf"/>
</dbReference>
<dbReference type="InterPro" id="IPR012337">
    <property type="entry name" value="RNaseH-like_sf"/>
</dbReference>
<dbReference type="EC" id="2.7.7.7" evidence="3 16"/>
<dbReference type="InterPro" id="IPR002421">
    <property type="entry name" value="5-3_exonuclease"/>
</dbReference>
<dbReference type="NCBIfam" id="NF004397">
    <property type="entry name" value="PRK05755.1"/>
    <property type="match status" value="1"/>
</dbReference>
<dbReference type="FunFam" id="1.20.1060.10:FF:000001">
    <property type="entry name" value="DNA polymerase I"/>
    <property type="match status" value="1"/>
</dbReference>
<dbReference type="GO" id="GO:0008409">
    <property type="term" value="F:5'-3' exonuclease activity"/>
    <property type="evidence" value="ECO:0007669"/>
    <property type="project" value="InterPro"/>
</dbReference>
<dbReference type="InterPro" id="IPR002298">
    <property type="entry name" value="DNA_polymerase_A"/>
</dbReference>
<evidence type="ECO:0000256" key="12">
    <source>
        <dbReference type="ARBA" id="ARBA00022932"/>
    </source>
</evidence>
<comment type="similarity">
    <text evidence="1 17">Belongs to the DNA polymerase type-A family.</text>
</comment>
<dbReference type="InterPro" id="IPR036279">
    <property type="entry name" value="5-3_exonuclease_C_sf"/>
</dbReference>
<dbReference type="FunFam" id="3.40.50.1010:FF:000001">
    <property type="entry name" value="DNA polymerase I"/>
    <property type="match status" value="1"/>
</dbReference>
<evidence type="ECO:0000256" key="1">
    <source>
        <dbReference type="ARBA" id="ARBA00007705"/>
    </source>
</evidence>
<dbReference type="Proteomes" id="UP000198402">
    <property type="component" value="Unassembled WGS sequence"/>
</dbReference>
<evidence type="ECO:0000256" key="14">
    <source>
        <dbReference type="ARBA" id="ARBA00023204"/>
    </source>
</evidence>
<dbReference type="Pfam" id="PF22619">
    <property type="entry name" value="DNA_polI_exo1"/>
    <property type="match status" value="1"/>
</dbReference>
<dbReference type="SUPFAM" id="SSF53098">
    <property type="entry name" value="Ribonuclease H-like"/>
    <property type="match status" value="1"/>
</dbReference>
<dbReference type="AlphaFoldDB" id="A0A1Z5IHK4"/>
<dbReference type="RefSeq" id="WP_089136640.1">
    <property type="nucleotide sequence ID" value="NZ_BCMG01000005.1"/>
</dbReference>
<protein>
    <recommendedName>
        <fullName evidence="4 16">DNA polymerase I</fullName>
        <ecNumber evidence="3 16">2.7.7.7</ecNumber>
    </recommendedName>
</protein>
<dbReference type="Gene3D" id="1.10.150.20">
    <property type="entry name" value="5' to 3' exonuclease, C-terminal subdomain"/>
    <property type="match status" value="2"/>
</dbReference>
<keyword evidence="7 17" id="KW-0235">DNA replication</keyword>
<dbReference type="GO" id="GO:0006302">
    <property type="term" value="P:double-strand break repair"/>
    <property type="evidence" value="ECO:0007669"/>
    <property type="project" value="TreeGrafter"/>
</dbReference>
<dbReference type="GO" id="GO:0003887">
    <property type="term" value="F:DNA-directed DNA polymerase activity"/>
    <property type="evidence" value="ECO:0007669"/>
    <property type="project" value="UniProtKB-UniRule"/>
</dbReference>
<evidence type="ECO:0000313" key="21">
    <source>
        <dbReference type="EMBL" id="GAX01233.1"/>
    </source>
</evidence>
<dbReference type="EMBL" id="BCMG01000005">
    <property type="protein sequence ID" value="GAX01233.1"/>
    <property type="molecule type" value="Genomic_DNA"/>
</dbReference>
<accession>A0A1Z5IHK4</accession>